<dbReference type="CDD" id="cd06257">
    <property type="entry name" value="DnaJ"/>
    <property type="match status" value="1"/>
</dbReference>
<evidence type="ECO:0000259" key="1">
    <source>
        <dbReference type="Pfam" id="PF00226"/>
    </source>
</evidence>
<dbReference type="OrthoDB" id="10250354at2759"/>
<gene>
    <name evidence="2" type="ORF">GSCOC_T00035326001</name>
</gene>
<dbReference type="PhylomeDB" id="A0A068UTV1"/>
<organism evidence="2 3">
    <name type="scientific">Coffea canephora</name>
    <name type="common">Robusta coffee</name>
    <dbReference type="NCBI Taxonomy" id="49390"/>
    <lineage>
        <taxon>Eukaryota</taxon>
        <taxon>Viridiplantae</taxon>
        <taxon>Streptophyta</taxon>
        <taxon>Embryophyta</taxon>
        <taxon>Tracheophyta</taxon>
        <taxon>Spermatophyta</taxon>
        <taxon>Magnoliopsida</taxon>
        <taxon>eudicotyledons</taxon>
        <taxon>Gunneridae</taxon>
        <taxon>Pentapetalae</taxon>
        <taxon>asterids</taxon>
        <taxon>lamiids</taxon>
        <taxon>Gentianales</taxon>
        <taxon>Rubiaceae</taxon>
        <taxon>Ixoroideae</taxon>
        <taxon>Gardenieae complex</taxon>
        <taxon>Bertiereae - Coffeeae clade</taxon>
        <taxon>Coffeeae</taxon>
        <taxon>Coffea</taxon>
    </lineage>
</organism>
<evidence type="ECO:0000313" key="3">
    <source>
        <dbReference type="Proteomes" id="UP000295252"/>
    </source>
</evidence>
<dbReference type="EMBL" id="HG739145">
    <property type="protein sequence ID" value="CDP11985.1"/>
    <property type="molecule type" value="Genomic_DNA"/>
</dbReference>
<keyword evidence="3" id="KW-1185">Reference proteome</keyword>
<dbReference type="InterPro" id="IPR001623">
    <property type="entry name" value="DnaJ_domain"/>
</dbReference>
<sequence length="40" mass="4633">MVKETEYYDVLGVGPSASEQEIRKAYYLKVKGFCFILFPL</sequence>
<feature type="domain" description="J" evidence="1">
    <location>
        <begin position="6"/>
        <end position="30"/>
    </location>
</feature>
<name>A0A068UTV1_COFCA</name>
<protein>
    <recommendedName>
        <fullName evidence="1">J domain-containing protein</fullName>
    </recommendedName>
</protein>
<proteinExistence type="predicted"/>
<dbReference type="Gene3D" id="1.10.287.110">
    <property type="entry name" value="DnaJ domain"/>
    <property type="match status" value="1"/>
</dbReference>
<accession>A0A068UTV1</accession>
<dbReference type="STRING" id="49390.A0A068UTV1"/>
<dbReference type="InterPro" id="IPR036869">
    <property type="entry name" value="J_dom_sf"/>
</dbReference>
<dbReference type="Pfam" id="PF00226">
    <property type="entry name" value="DnaJ"/>
    <property type="match status" value="1"/>
</dbReference>
<dbReference type="SUPFAM" id="SSF46565">
    <property type="entry name" value="Chaperone J-domain"/>
    <property type="match status" value="1"/>
</dbReference>
<dbReference type="Proteomes" id="UP000295252">
    <property type="component" value="Chromosome II"/>
</dbReference>
<evidence type="ECO:0000313" key="2">
    <source>
        <dbReference type="EMBL" id="CDP11985.1"/>
    </source>
</evidence>
<reference evidence="3" key="1">
    <citation type="journal article" date="2014" name="Science">
        <title>The coffee genome provides insight into the convergent evolution of caffeine biosynthesis.</title>
        <authorList>
            <person name="Denoeud F."/>
            <person name="Carretero-Paulet L."/>
            <person name="Dereeper A."/>
            <person name="Droc G."/>
            <person name="Guyot R."/>
            <person name="Pietrella M."/>
            <person name="Zheng C."/>
            <person name="Alberti A."/>
            <person name="Anthony F."/>
            <person name="Aprea G."/>
            <person name="Aury J.M."/>
            <person name="Bento P."/>
            <person name="Bernard M."/>
            <person name="Bocs S."/>
            <person name="Campa C."/>
            <person name="Cenci A."/>
            <person name="Combes M.C."/>
            <person name="Crouzillat D."/>
            <person name="Da Silva C."/>
            <person name="Daddiego L."/>
            <person name="De Bellis F."/>
            <person name="Dussert S."/>
            <person name="Garsmeur O."/>
            <person name="Gayraud T."/>
            <person name="Guignon V."/>
            <person name="Jahn K."/>
            <person name="Jamilloux V."/>
            <person name="Joet T."/>
            <person name="Labadie K."/>
            <person name="Lan T."/>
            <person name="Leclercq J."/>
            <person name="Lepelley M."/>
            <person name="Leroy T."/>
            <person name="Li L.T."/>
            <person name="Librado P."/>
            <person name="Lopez L."/>
            <person name="Munoz A."/>
            <person name="Noel B."/>
            <person name="Pallavicini A."/>
            <person name="Perrotta G."/>
            <person name="Poncet V."/>
            <person name="Pot D."/>
            <person name="Priyono X."/>
            <person name="Rigoreau M."/>
            <person name="Rouard M."/>
            <person name="Rozas J."/>
            <person name="Tranchant-Dubreuil C."/>
            <person name="VanBuren R."/>
            <person name="Zhang Q."/>
            <person name="Andrade A.C."/>
            <person name="Argout X."/>
            <person name="Bertrand B."/>
            <person name="de Kochko A."/>
            <person name="Graziosi G."/>
            <person name="Henry R.J."/>
            <person name="Jayarama X."/>
            <person name="Ming R."/>
            <person name="Nagai C."/>
            <person name="Rounsley S."/>
            <person name="Sankoff D."/>
            <person name="Giuliano G."/>
            <person name="Albert V.A."/>
            <person name="Wincker P."/>
            <person name="Lashermes P."/>
        </authorList>
    </citation>
    <scope>NUCLEOTIDE SEQUENCE [LARGE SCALE GENOMIC DNA]</scope>
    <source>
        <strain evidence="3">cv. DH200-94</strain>
    </source>
</reference>
<dbReference type="Gramene" id="CDP11985">
    <property type="protein sequence ID" value="CDP11985"/>
    <property type="gene ID" value="GSCOC_T00035326001"/>
</dbReference>
<dbReference type="AlphaFoldDB" id="A0A068UTV1"/>
<dbReference type="InParanoid" id="A0A068UTV1"/>